<keyword evidence="4" id="KW-0378">Hydrolase</keyword>
<dbReference type="InterPro" id="IPR011335">
    <property type="entry name" value="Restrct_endonuc-II-like"/>
</dbReference>
<feature type="compositionally biased region" description="Low complexity" evidence="3">
    <location>
        <begin position="103"/>
        <end position="115"/>
    </location>
</feature>
<dbReference type="Proteomes" id="UP000198922">
    <property type="component" value="Unassembled WGS sequence"/>
</dbReference>
<protein>
    <recommendedName>
        <fullName evidence="2">UPF0102 protein SAMN04488567_1387</fullName>
    </recommendedName>
</protein>
<keyword evidence="5" id="KW-1185">Reference proteome</keyword>
<reference evidence="5" key="1">
    <citation type="submission" date="2016-10" db="EMBL/GenBank/DDBJ databases">
        <authorList>
            <person name="Varghese N."/>
            <person name="Submissions S."/>
        </authorList>
    </citation>
    <scope>NUCLEOTIDE SEQUENCE [LARGE SCALE GENOMIC DNA]</scope>
    <source>
        <strain evidence="5">DSM 21424</strain>
    </source>
</reference>
<dbReference type="GO" id="GO:0004519">
    <property type="term" value="F:endonuclease activity"/>
    <property type="evidence" value="ECO:0007669"/>
    <property type="project" value="UniProtKB-KW"/>
</dbReference>
<dbReference type="InterPro" id="IPR011856">
    <property type="entry name" value="tRNA_endonuc-like_dom_sf"/>
</dbReference>
<evidence type="ECO:0000256" key="2">
    <source>
        <dbReference type="HAMAP-Rule" id="MF_00048"/>
    </source>
</evidence>
<accession>A0A1G7C987</accession>
<dbReference type="AlphaFoldDB" id="A0A1G7C987"/>
<dbReference type="EMBL" id="FNAT01000002">
    <property type="protein sequence ID" value="SDE35246.1"/>
    <property type="molecule type" value="Genomic_DNA"/>
</dbReference>
<keyword evidence="4" id="KW-0540">Nuclease</keyword>
<name>A0A1G7C987_9RHOB</name>
<dbReference type="Pfam" id="PF02021">
    <property type="entry name" value="UPF0102"/>
    <property type="match status" value="1"/>
</dbReference>
<dbReference type="SUPFAM" id="SSF52980">
    <property type="entry name" value="Restriction endonuclease-like"/>
    <property type="match status" value="1"/>
</dbReference>
<feature type="region of interest" description="Disordered" evidence="3">
    <location>
        <begin position="1"/>
        <end position="122"/>
    </location>
</feature>
<proteinExistence type="inferred from homology"/>
<organism evidence="4 5">
    <name type="scientific">Limimaricola pyoseonensis</name>
    <dbReference type="NCBI Taxonomy" id="521013"/>
    <lineage>
        <taxon>Bacteria</taxon>
        <taxon>Pseudomonadati</taxon>
        <taxon>Pseudomonadota</taxon>
        <taxon>Alphaproteobacteria</taxon>
        <taxon>Rhodobacterales</taxon>
        <taxon>Paracoccaceae</taxon>
        <taxon>Limimaricola</taxon>
    </lineage>
</organism>
<evidence type="ECO:0000313" key="5">
    <source>
        <dbReference type="Proteomes" id="UP000198922"/>
    </source>
</evidence>
<sequence>MQMEMTLEAVSPPRAPARRRRRSPSRGGTYEAEGQLCLGLFGDLKGGTVENGQGAAPSGPARPFRQSGSASNARLGPAKPGAPGKSDGRARRGAKALPNTPLASTDAAPQAASDPAARRAERGRRGYLAGLAAEEAVARHYARSGRAPAHRRWRGPSGEIDLVLREGPRVVFVEVKASRSFDAAIAHLGPRQARRIRRSAAAFCEGEPAGVLTEMRFDLALVNRHGAVRVIENAFGHD</sequence>
<evidence type="ECO:0000256" key="3">
    <source>
        <dbReference type="SAM" id="MobiDB-lite"/>
    </source>
</evidence>
<gene>
    <name evidence="4" type="ORF">SAMN04488567_1387</name>
</gene>
<evidence type="ECO:0000256" key="1">
    <source>
        <dbReference type="ARBA" id="ARBA00006738"/>
    </source>
</evidence>
<dbReference type="HAMAP" id="MF_00048">
    <property type="entry name" value="UPF0102"/>
    <property type="match status" value="1"/>
</dbReference>
<dbReference type="STRING" id="521013.SAMN04488567_1387"/>
<dbReference type="PANTHER" id="PTHR34039">
    <property type="entry name" value="UPF0102 PROTEIN YRAN"/>
    <property type="match status" value="1"/>
</dbReference>
<dbReference type="Gene3D" id="3.40.1350.10">
    <property type="match status" value="1"/>
</dbReference>
<dbReference type="InterPro" id="IPR003509">
    <property type="entry name" value="UPF0102_YraN-like"/>
</dbReference>
<keyword evidence="4" id="KW-0255">Endonuclease</keyword>
<evidence type="ECO:0000313" key="4">
    <source>
        <dbReference type="EMBL" id="SDE35246.1"/>
    </source>
</evidence>
<comment type="similarity">
    <text evidence="1 2">Belongs to the UPF0102 family.</text>
</comment>
<dbReference type="PANTHER" id="PTHR34039:SF1">
    <property type="entry name" value="UPF0102 PROTEIN YRAN"/>
    <property type="match status" value="1"/>
</dbReference>
<dbReference type="GO" id="GO:0003676">
    <property type="term" value="F:nucleic acid binding"/>
    <property type="evidence" value="ECO:0007669"/>
    <property type="project" value="InterPro"/>
</dbReference>